<accession>A0A3M6U582</accession>
<evidence type="ECO:0000256" key="6">
    <source>
        <dbReference type="ARBA" id="ARBA00022776"/>
    </source>
</evidence>
<comment type="caution">
    <text evidence="13">The sequence shown here is derived from an EMBL/GenBank/DDBJ whole genome shotgun (WGS) entry which is preliminary data.</text>
</comment>
<gene>
    <name evidence="13" type="ORF">pdam_00007988</name>
</gene>
<dbReference type="GO" id="GO:0051301">
    <property type="term" value="P:cell division"/>
    <property type="evidence" value="ECO:0007669"/>
    <property type="project" value="UniProtKB-KW"/>
</dbReference>
<evidence type="ECO:0000313" key="13">
    <source>
        <dbReference type="EMBL" id="RMX48608.1"/>
    </source>
</evidence>
<feature type="region of interest" description="Disordered" evidence="10">
    <location>
        <begin position="119"/>
        <end position="214"/>
    </location>
</feature>
<name>A0A3M6U582_POCDA</name>
<dbReference type="GO" id="GO:0005634">
    <property type="term" value="C:nucleus"/>
    <property type="evidence" value="ECO:0007669"/>
    <property type="project" value="UniProtKB-SubCell"/>
</dbReference>
<evidence type="ECO:0000256" key="9">
    <source>
        <dbReference type="ARBA" id="ARBA00023328"/>
    </source>
</evidence>
<evidence type="ECO:0000256" key="10">
    <source>
        <dbReference type="SAM" id="MobiDB-lite"/>
    </source>
</evidence>
<dbReference type="GO" id="GO:0051233">
    <property type="term" value="C:spindle midzone"/>
    <property type="evidence" value="ECO:0007669"/>
    <property type="project" value="TreeGrafter"/>
</dbReference>
<dbReference type="AlphaFoldDB" id="A0A3M6U582"/>
<dbReference type="InterPro" id="IPR046466">
    <property type="entry name" value="Borealin_C"/>
</dbReference>
<dbReference type="STRING" id="46731.A0A3M6U582"/>
<keyword evidence="6" id="KW-0498">Mitosis</keyword>
<dbReference type="Pfam" id="PF10444">
    <property type="entry name" value="Nbl1_Borealin_N"/>
    <property type="match status" value="1"/>
</dbReference>
<evidence type="ECO:0000256" key="8">
    <source>
        <dbReference type="ARBA" id="ARBA00023306"/>
    </source>
</evidence>
<feature type="domain" description="Borealin C-terminal" evidence="12">
    <location>
        <begin position="219"/>
        <end position="326"/>
    </location>
</feature>
<evidence type="ECO:0000256" key="5">
    <source>
        <dbReference type="ARBA" id="ARBA00022618"/>
    </source>
</evidence>
<dbReference type="PANTHER" id="PTHR16040:SF7">
    <property type="entry name" value="AUSTRALIN, ISOFORM A-RELATED"/>
    <property type="match status" value="1"/>
</dbReference>
<feature type="compositionally biased region" description="Basic residues" evidence="10">
    <location>
        <begin position="1"/>
        <end position="11"/>
    </location>
</feature>
<dbReference type="EMBL" id="RCHS01002246">
    <property type="protein sequence ID" value="RMX48608.1"/>
    <property type="molecule type" value="Genomic_DNA"/>
</dbReference>
<dbReference type="PANTHER" id="PTHR16040">
    <property type="entry name" value="AUSTRALIN, ISOFORM A-RELATED"/>
    <property type="match status" value="1"/>
</dbReference>
<keyword evidence="14" id="KW-1185">Reference proteome</keyword>
<dbReference type="InterPro" id="IPR018851">
    <property type="entry name" value="Borealin_N"/>
</dbReference>
<evidence type="ECO:0000259" key="11">
    <source>
        <dbReference type="Pfam" id="PF10444"/>
    </source>
</evidence>
<sequence>MPRRKKARKNQTSRMRPVLPEGDLDSSMSIDERKAKLDIYLKDLNMQVQERVEKMKARGYDMICKVKGAFSLEILKLPMNIRKMKLSDYRAQGGEVNETALNEASKLVTEMTRSVLQPTTKATTRDPFTELGNLPLKTPSGIKVKSEDLTGNVKLNEPGFLEPTTAPRSLRPRKRKDMSPSTVDKNTRSAKTRKTKDSITVAPPSTGKRTSKRIQPKAHFATPAVRGIPYSNTPMVTPKFDPRLPVTPALLREPKVGESIMSLNGSPIVNSAPAPNTPQLSISLGNGRRIQLNPTSHLSPSQSTILNDAARKNVELLQQKLSQLLAMPTPAEKK</sequence>
<evidence type="ECO:0000256" key="1">
    <source>
        <dbReference type="ARBA" id="ARBA00004123"/>
    </source>
</evidence>
<evidence type="ECO:0000256" key="4">
    <source>
        <dbReference type="ARBA" id="ARBA00022454"/>
    </source>
</evidence>
<organism evidence="13 14">
    <name type="scientific">Pocillopora damicornis</name>
    <name type="common">Cauliflower coral</name>
    <name type="synonym">Millepora damicornis</name>
    <dbReference type="NCBI Taxonomy" id="46731"/>
    <lineage>
        <taxon>Eukaryota</taxon>
        <taxon>Metazoa</taxon>
        <taxon>Cnidaria</taxon>
        <taxon>Anthozoa</taxon>
        <taxon>Hexacorallia</taxon>
        <taxon>Scleractinia</taxon>
        <taxon>Astrocoeniina</taxon>
        <taxon>Pocilloporidae</taxon>
        <taxon>Pocillopora</taxon>
    </lineage>
</organism>
<keyword evidence="8" id="KW-0131">Cell cycle</keyword>
<keyword evidence="7" id="KW-0539">Nucleus</keyword>
<dbReference type="InterPro" id="IPR018867">
    <property type="entry name" value="Cell_div_borealin"/>
</dbReference>
<feature type="region of interest" description="Disordered" evidence="10">
    <location>
        <begin position="1"/>
        <end position="26"/>
    </location>
</feature>
<dbReference type="Pfam" id="PF10512">
    <property type="entry name" value="Borealin"/>
    <property type="match status" value="1"/>
</dbReference>
<evidence type="ECO:0000256" key="7">
    <source>
        <dbReference type="ARBA" id="ARBA00023242"/>
    </source>
</evidence>
<dbReference type="Proteomes" id="UP000275408">
    <property type="component" value="Unassembled WGS sequence"/>
</dbReference>
<dbReference type="Gene3D" id="6.10.250.1900">
    <property type="match status" value="1"/>
</dbReference>
<comment type="similarity">
    <text evidence="3">Belongs to the borealin family.</text>
</comment>
<evidence type="ECO:0000256" key="3">
    <source>
        <dbReference type="ARBA" id="ARBA00009914"/>
    </source>
</evidence>
<evidence type="ECO:0000256" key="2">
    <source>
        <dbReference type="ARBA" id="ARBA00004584"/>
    </source>
</evidence>
<dbReference type="GO" id="GO:0000070">
    <property type="term" value="P:mitotic sister chromatid segregation"/>
    <property type="evidence" value="ECO:0007669"/>
    <property type="project" value="TreeGrafter"/>
</dbReference>
<dbReference type="OrthoDB" id="6360905at2759"/>
<proteinExistence type="inferred from homology"/>
<keyword evidence="9" id="KW-0137">Centromere</keyword>
<reference evidence="13 14" key="1">
    <citation type="journal article" date="2018" name="Sci. Rep.">
        <title>Comparative analysis of the Pocillopora damicornis genome highlights role of immune system in coral evolution.</title>
        <authorList>
            <person name="Cunning R."/>
            <person name="Bay R.A."/>
            <person name="Gillette P."/>
            <person name="Baker A.C."/>
            <person name="Traylor-Knowles N."/>
        </authorList>
    </citation>
    <scope>NUCLEOTIDE SEQUENCE [LARGE SCALE GENOMIC DNA]</scope>
    <source>
        <strain evidence="13">RSMAS</strain>
        <tissue evidence="13">Whole animal</tissue>
    </source>
</reference>
<dbReference type="OMA" id="DMNWLEY"/>
<dbReference type="GO" id="GO:0032133">
    <property type="term" value="C:chromosome passenger complex"/>
    <property type="evidence" value="ECO:0007669"/>
    <property type="project" value="TreeGrafter"/>
</dbReference>
<evidence type="ECO:0000313" key="14">
    <source>
        <dbReference type="Proteomes" id="UP000275408"/>
    </source>
</evidence>
<comment type="subcellular location">
    <subcellularLocation>
        <location evidence="2">Chromosome</location>
        <location evidence="2">Centromere</location>
    </subcellularLocation>
    <subcellularLocation>
        <location evidence="1">Nucleus</location>
    </subcellularLocation>
</comment>
<protein>
    <submittedName>
        <fullName evidence="13">Uncharacterized protein</fullName>
    </submittedName>
</protein>
<evidence type="ECO:0000259" key="12">
    <source>
        <dbReference type="Pfam" id="PF10512"/>
    </source>
</evidence>
<keyword evidence="4" id="KW-0158">Chromosome</keyword>
<dbReference type="GO" id="GO:0000775">
    <property type="term" value="C:chromosome, centromeric region"/>
    <property type="evidence" value="ECO:0007669"/>
    <property type="project" value="UniProtKB-SubCell"/>
</dbReference>
<keyword evidence="5" id="KW-0132">Cell division</keyword>
<feature type="domain" description="Borealin N-terminal" evidence="11">
    <location>
        <begin position="36"/>
        <end position="92"/>
    </location>
</feature>